<feature type="domain" description="RNase H type-1" evidence="1">
    <location>
        <begin position="1"/>
        <end position="66"/>
    </location>
</feature>
<dbReference type="AlphaFoldDB" id="A0A5C3PNA7"/>
<dbReference type="InterPro" id="IPR036397">
    <property type="entry name" value="RNaseH_sf"/>
</dbReference>
<dbReference type="GO" id="GO:0003676">
    <property type="term" value="F:nucleic acid binding"/>
    <property type="evidence" value="ECO:0007669"/>
    <property type="project" value="InterPro"/>
</dbReference>
<evidence type="ECO:0000313" key="2">
    <source>
        <dbReference type="EMBL" id="TFK91185.1"/>
    </source>
</evidence>
<dbReference type="Pfam" id="PF13966">
    <property type="entry name" value="zf-RVT"/>
    <property type="match status" value="1"/>
</dbReference>
<reference evidence="2 3" key="1">
    <citation type="journal article" date="2019" name="Nat. Ecol. Evol.">
        <title>Megaphylogeny resolves global patterns of mushroom evolution.</title>
        <authorList>
            <person name="Varga T."/>
            <person name="Krizsan K."/>
            <person name="Foldi C."/>
            <person name="Dima B."/>
            <person name="Sanchez-Garcia M."/>
            <person name="Sanchez-Ramirez S."/>
            <person name="Szollosi G.J."/>
            <person name="Szarkandi J.G."/>
            <person name="Papp V."/>
            <person name="Albert L."/>
            <person name="Andreopoulos W."/>
            <person name="Angelini C."/>
            <person name="Antonin V."/>
            <person name="Barry K.W."/>
            <person name="Bougher N.L."/>
            <person name="Buchanan P."/>
            <person name="Buyck B."/>
            <person name="Bense V."/>
            <person name="Catcheside P."/>
            <person name="Chovatia M."/>
            <person name="Cooper J."/>
            <person name="Damon W."/>
            <person name="Desjardin D."/>
            <person name="Finy P."/>
            <person name="Geml J."/>
            <person name="Haridas S."/>
            <person name="Hughes K."/>
            <person name="Justo A."/>
            <person name="Karasinski D."/>
            <person name="Kautmanova I."/>
            <person name="Kiss B."/>
            <person name="Kocsube S."/>
            <person name="Kotiranta H."/>
            <person name="LaButti K.M."/>
            <person name="Lechner B.E."/>
            <person name="Liimatainen K."/>
            <person name="Lipzen A."/>
            <person name="Lukacs Z."/>
            <person name="Mihaltcheva S."/>
            <person name="Morgado L.N."/>
            <person name="Niskanen T."/>
            <person name="Noordeloos M.E."/>
            <person name="Ohm R.A."/>
            <person name="Ortiz-Santana B."/>
            <person name="Ovrebo C."/>
            <person name="Racz N."/>
            <person name="Riley R."/>
            <person name="Savchenko A."/>
            <person name="Shiryaev A."/>
            <person name="Soop K."/>
            <person name="Spirin V."/>
            <person name="Szebenyi C."/>
            <person name="Tomsovsky M."/>
            <person name="Tulloss R.E."/>
            <person name="Uehling J."/>
            <person name="Grigoriev I.V."/>
            <person name="Vagvolgyi C."/>
            <person name="Papp T."/>
            <person name="Martin F.M."/>
            <person name="Miettinen O."/>
            <person name="Hibbett D.S."/>
            <person name="Nagy L.G."/>
        </authorList>
    </citation>
    <scope>NUCLEOTIDE SEQUENCE [LARGE SCALE GENOMIC DNA]</scope>
    <source>
        <strain evidence="2 3">HHB13444</strain>
    </source>
</reference>
<dbReference type="GO" id="GO:0004523">
    <property type="term" value="F:RNA-DNA hybrid ribonuclease activity"/>
    <property type="evidence" value="ECO:0007669"/>
    <property type="project" value="InterPro"/>
</dbReference>
<dbReference type="STRING" id="1314778.A0A5C3PNA7"/>
<dbReference type="EMBL" id="ML211027">
    <property type="protein sequence ID" value="TFK91185.1"/>
    <property type="molecule type" value="Genomic_DNA"/>
</dbReference>
<dbReference type="SUPFAM" id="SSF53098">
    <property type="entry name" value="Ribonuclease H-like"/>
    <property type="match status" value="1"/>
</dbReference>
<accession>A0A5C3PNA7</accession>
<dbReference type="Gene3D" id="3.30.420.10">
    <property type="entry name" value="Ribonuclease H-like superfamily/Ribonuclease H"/>
    <property type="match status" value="1"/>
</dbReference>
<keyword evidence="3" id="KW-1185">Reference proteome</keyword>
<organism evidence="2 3">
    <name type="scientific">Polyporus arcularius HHB13444</name>
    <dbReference type="NCBI Taxonomy" id="1314778"/>
    <lineage>
        <taxon>Eukaryota</taxon>
        <taxon>Fungi</taxon>
        <taxon>Dikarya</taxon>
        <taxon>Basidiomycota</taxon>
        <taxon>Agaricomycotina</taxon>
        <taxon>Agaricomycetes</taxon>
        <taxon>Polyporales</taxon>
        <taxon>Polyporaceae</taxon>
        <taxon>Polyporus</taxon>
    </lineage>
</organism>
<sequence length="350" mass="39617">MIEGLTEECRKWEESGWIDVENAEVFREALARLRARSARTTFQWVEGHTGVAGNEEADKLAKKGAEMLWRETDTLPAPKKTYLHNGAAMRAISQRLAYRGIMTRKTEGIRPATERITDRVVAAIEEQTGKRLTKSILWKSLRHRDVARKISEFLWRCLHDSLKVGPYWKHVKGLEARTMCTACGVEETTEHILVECETPATMEIRRLLARILRKRTGAAANLSFGALLGATAAAPAVSPRNDAAAIARFSKIVITESVYLIWKLRCERTIEHAENPEKWHSASVARAKWYACLNRRLGLERALTSRRLGEKAIDRKLVETTWSGILNVPAKQQEHWMRLSGVLVGRLDDG</sequence>
<dbReference type="Pfam" id="PF00075">
    <property type="entry name" value="RNase_H"/>
    <property type="match status" value="1"/>
</dbReference>
<dbReference type="InterPro" id="IPR026960">
    <property type="entry name" value="RVT-Znf"/>
</dbReference>
<proteinExistence type="predicted"/>
<name>A0A5C3PNA7_9APHY</name>
<dbReference type="InterPro" id="IPR002156">
    <property type="entry name" value="RNaseH_domain"/>
</dbReference>
<dbReference type="InParanoid" id="A0A5C3PNA7"/>
<dbReference type="Proteomes" id="UP000308197">
    <property type="component" value="Unassembled WGS sequence"/>
</dbReference>
<evidence type="ECO:0000259" key="1">
    <source>
        <dbReference type="PROSITE" id="PS50879"/>
    </source>
</evidence>
<dbReference type="InterPro" id="IPR012337">
    <property type="entry name" value="RNaseH-like_sf"/>
</dbReference>
<protein>
    <recommendedName>
        <fullName evidence="1">RNase H type-1 domain-containing protein</fullName>
    </recommendedName>
</protein>
<evidence type="ECO:0000313" key="3">
    <source>
        <dbReference type="Proteomes" id="UP000308197"/>
    </source>
</evidence>
<dbReference type="PROSITE" id="PS50879">
    <property type="entry name" value="RNASE_H_1"/>
    <property type="match status" value="1"/>
</dbReference>
<gene>
    <name evidence="2" type="ORF">K466DRAFT_542257</name>
</gene>